<dbReference type="RefSeq" id="WP_093324667.1">
    <property type="nucleotide sequence ID" value="NZ_FOAF01000002.1"/>
</dbReference>
<dbReference type="STRING" id="407022.SAMN05661044_02525"/>
<dbReference type="InterPro" id="IPR011990">
    <property type="entry name" value="TPR-like_helical_dom_sf"/>
</dbReference>
<dbReference type="Proteomes" id="UP000199421">
    <property type="component" value="Unassembled WGS sequence"/>
</dbReference>
<dbReference type="SUPFAM" id="SSF48452">
    <property type="entry name" value="TPR-like"/>
    <property type="match status" value="1"/>
</dbReference>
<comment type="similarity">
    <text evidence="2">Belongs to the SusD family.</text>
</comment>
<proteinExistence type="inferred from homology"/>
<keyword evidence="3 6" id="KW-0732">Signal</keyword>
<evidence type="ECO:0000259" key="7">
    <source>
        <dbReference type="Pfam" id="PF07980"/>
    </source>
</evidence>
<feature type="signal peptide" evidence="6">
    <location>
        <begin position="1"/>
        <end position="21"/>
    </location>
</feature>
<dbReference type="CDD" id="cd08977">
    <property type="entry name" value="SusD"/>
    <property type="match status" value="1"/>
</dbReference>
<comment type="subcellular location">
    <subcellularLocation>
        <location evidence="1">Cell outer membrane</location>
    </subcellularLocation>
</comment>
<dbReference type="InterPro" id="IPR033985">
    <property type="entry name" value="SusD-like_N"/>
</dbReference>
<feature type="chain" id="PRO_5011674501" evidence="6">
    <location>
        <begin position="22"/>
        <end position="523"/>
    </location>
</feature>
<keyword evidence="10" id="KW-1185">Reference proteome</keyword>
<evidence type="ECO:0000256" key="5">
    <source>
        <dbReference type="ARBA" id="ARBA00023237"/>
    </source>
</evidence>
<evidence type="ECO:0000313" key="10">
    <source>
        <dbReference type="Proteomes" id="UP000199421"/>
    </source>
</evidence>
<evidence type="ECO:0000256" key="6">
    <source>
        <dbReference type="SAM" id="SignalP"/>
    </source>
</evidence>
<dbReference type="InterPro" id="IPR012944">
    <property type="entry name" value="SusD_RagB_dom"/>
</dbReference>
<accession>A0A1H7QBA1</accession>
<dbReference type="Pfam" id="PF07980">
    <property type="entry name" value="SusD_RagB"/>
    <property type="match status" value="1"/>
</dbReference>
<evidence type="ECO:0000256" key="1">
    <source>
        <dbReference type="ARBA" id="ARBA00004442"/>
    </source>
</evidence>
<dbReference type="Pfam" id="PF14322">
    <property type="entry name" value="SusD-like_3"/>
    <property type="match status" value="1"/>
</dbReference>
<evidence type="ECO:0000256" key="4">
    <source>
        <dbReference type="ARBA" id="ARBA00023136"/>
    </source>
</evidence>
<keyword evidence="4" id="KW-0472">Membrane</keyword>
<dbReference type="EMBL" id="FOAF01000002">
    <property type="protein sequence ID" value="SEL45028.1"/>
    <property type="molecule type" value="Genomic_DNA"/>
</dbReference>
<name>A0A1H7QBA1_OLID1</name>
<protein>
    <submittedName>
        <fullName evidence="9">Starch-binding associating with outer membrane</fullName>
    </submittedName>
</protein>
<evidence type="ECO:0000256" key="2">
    <source>
        <dbReference type="ARBA" id="ARBA00006275"/>
    </source>
</evidence>
<organism evidence="9 10">
    <name type="scientific">Olivibacter domesticus</name>
    <name type="common">Pseudosphingobacterium domesticum</name>
    <dbReference type="NCBI Taxonomy" id="407022"/>
    <lineage>
        <taxon>Bacteria</taxon>
        <taxon>Pseudomonadati</taxon>
        <taxon>Bacteroidota</taxon>
        <taxon>Sphingobacteriia</taxon>
        <taxon>Sphingobacteriales</taxon>
        <taxon>Sphingobacteriaceae</taxon>
        <taxon>Olivibacter</taxon>
    </lineage>
</organism>
<feature type="domain" description="RagB/SusD" evidence="7">
    <location>
        <begin position="298"/>
        <end position="523"/>
    </location>
</feature>
<gene>
    <name evidence="9" type="ORF">SAMN05661044_02525</name>
</gene>
<reference evidence="10" key="1">
    <citation type="submission" date="2016-10" db="EMBL/GenBank/DDBJ databases">
        <authorList>
            <person name="Varghese N."/>
            <person name="Submissions S."/>
        </authorList>
    </citation>
    <scope>NUCLEOTIDE SEQUENCE [LARGE SCALE GENOMIC DNA]</scope>
    <source>
        <strain evidence="10">DSM 18733</strain>
    </source>
</reference>
<dbReference type="PROSITE" id="PS51257">
    <property type="entry name" value="PROKAR_LIPOPROTEIN"/>
    <property type="match status" value="1"/>
</dbReference>
<feature type="domain" description="SusD-like N-terminal" evidence="8">
    <location>
        <begin position="24"/>
        <end position="222"/>
    </location>
</feature>
<keyword evidence="5" id="KW-0998">Cell outer membrane</keyword>
<sequence length="523" mass="58187">MKRIYIIATFCSMLLLGSCNPDLLDTAPDNKYTESNFWKTEAAANAALTGIYATLKGDGLYGGEATPLWEEGASPNAFCYSAGTQGFDAIGRGQQSASTGAVISARWKQAYQGIGRANTFLARIGEVGLTQEVQSRMEGEAYFLRAFYYFTLATYYGGAPIILDAPDPDSQKDLPRNSREEVIQQVLTDIDLAAEKLPVKYTGADVGRATKGAALALKARALLYEASPLLNTDNNIEKWQTASIAAKAVIDLAAEAGYALFDNYRNLFLPENENNREVIFDVQFLFPDAGSSFDLINSQYNSNAPLQGLANAYEMKNGLAINDPNAGYDPEKPYENRDPRLYATIVFPGDTFKGKAVTPSTFAQTGYAMKKYSIYDKETPPSDKADLKSGQSETNFIIFRYADVLLMYVEALNESSPGHADILNYINQVRARVDMPNIAAGLGQEAMRETIRKERRVEFAGEALYYNDVRRWKTAESVMNAPIENWKNQILETRKFDAKRDYWWPIPQAELDLNPNLEQNPNY</sequence>
<dbReference type="OrthoDB" id="5694214at2"/>
<evidence type="ECO:0000259" key="8">
    <source>
        <dbReference type="Pfam" id="PF14322"/>
    </source>
</evidence>
<dbReference type="GO" id="GO:0009279">
    <property type="term" value="C:cell outer membrane"/>
    <property type="evidence" value="ECO:0007669"/>
    <property type="project" value="UniProtKB-SubCell"/>
</dbReference>
<dbReference type="AlphaFoldDB" id="A0A1H7QBA1"/>
<evidence type="ECO:0000313" key="9">
    <source>
        <dbReference type="EMBL" id="SEL45028.1"/>
    </source>
</evidence>
<evidence type="ECO:0000256" key="3">
    <source>
        <dbReference type="ARBA" id="ARBA00022729"/>
    </source>
</evidence>
<dbReference type="Gene3D" id="1.25.40.390">
    <property type="match status" value="1"/>
</dbReference>